<evidence type="ECO:0000313" key="3">
    <source>
        <dbReference type="EMBL" id="MFD2833314.1"/>
    </source>
</evidence>
<dbReference type="Gene3D" id="3.40.50.300">
    <property type="entry name" value="P-loop containing nucleotide triphosphate hydrolases"/>
    <property type="match status" value="1"/>
</dbReference>
<dbReference type="Proteomes" id="UP001597438">
    <property type="component" value="Unassembled WGS sequence"/>
</dbReference>
<proteinExistence type="predicted"/>
<evidence type="ECO:0000259" key="1">
    <source>
        <dbReference type="Pfam" id="PF13175"/>
    </source>
</evidence>
<keyword evidence="3" id="KW-0540">Nuclease</keyword>
<dbReference type="RefSeq" id="WP_347709967.1">
    <property type="nucleotide sequence ID" value="NZ_JBHUOJ010000016.1"/>
</dbReference>
<gene>
    <name evidence="3" type="ORF">ACFSYS_08430</name>
</gene>
<dbReference type="CDD" id="cd01026">
    <property type="entry name" value="TOPRIM_OLD"/>
    <property type="match status" value="1"/>
</dbReference>
<sequence>MFVKFTSLLTIHLLMYLSKLVIKNFRGIKEMILNFNRSINILIGENGSNKSAVIDAIRLLYNMGEPIRDISVGFPDFHESIKTDAQGKLTIMRADKITIIFQFKGLSASQKGALYEYMVIDPEDDTNEYAQVALTYEDKGGKYPISSYYTGNVEGQKADYSTFAIFQHYYLSGLRDSTRDLLTNRGNVLGRVIKRRVEKNETEDVIEGIMRTANDELLAQVEVSETRDGVNNNLAGIYQRFKDNQIGLQIEQSKTEYIVNAIKPFLPHDRVSLAGDGFSLWQNSLGQNNLIYIATVLGDIKDQIKDNKVPHFALLIEEPEAHLHPQLQLSLYSFLRDSSKSKNSQLFITTHSPTLTSKVPLKNLILLDGQAFQLSKQFKDRVSEKIIEDTVKDKELTQANFRFRQRQLERYIDVTKSQLLFAKAVLFVEGISEELLISAFTAIKKYRLEDYRIELVNIGGTSFYPFIHLFNSSQLYKSIDKPVSILTDDDKFSDSKKKEYSFKKLLATDYEKLDELDDSIQAADVSSRIPNITSAINGKDTIKIFSAEKTLEYELALANIPNTKEGIENNFLFKYINKIRPKKAEAILEYVDAVIDEELTEEQQRKVAILLWKSFPAKGEFSQNFSLYILKNIRRARKEFVIPKYIRKSLKHLKG</sequence>
<dbReference type="GO" id="GO:0004519">
    <property type="term" value="F:endonuclease activity"/>
    <property type="evidence" value="ECO:0007669"/>
    <property type="project" value="UniProtKB-KW"/>
</dbReference>
<evidence type="ECO:0000313" key="4">
    <source>
        <dbReference type="Proteomes" id="UP001597438"/>
    </source>
</evidence>
<keyword evidence="3" id="KW-0255">Endonuclease</keyword>
<feature type="domain" description="Endonuclease GajA/Old nuclease/RecF-like AAA" evidence="1">
    <location>
        <begin position="167"/>
        <end position="355"/>
    </location>
</feature>
<dbReference type="InterPro" id="IPR041685">
    <property type="entry name" value="AAA_GajA/Old/RecF-like"/>
</dbReference>
<protein>
    <submittedName>
        <fullName evidence="3">ATP-dependent endonuclease</fullName>
    </submittedName>
</protein>
<reference evidence="4" key="1">
    <citation type="journal article" date="2019" name="Int. J. Syst. Evol. Microbiol.">
        <title>The Global Catalogue of Microorganisms (GCM) 10K type strain sequencing project: providing services to taxonomists for standard genome sequencing and annotation.</title>
        <authorList>
            <consortium name="The Broad Institute Genomics Platform"/>
            <consortium name="The Broad Institute Genome Sequencing Center for Infectious Disease"/>
            <person name="Wu L."/>
            <person name="Ma J."/>
        </authorList>
    </citation>
    <scope>NUCLEOTIDE SEQUENCE [LARGE SCALE GENOMIC DNA]</scope>
    <source>
        <strain evidence="4">KCTC 52925</strain>
    </source>
</reference>
<feature type="domain" description="OLD protein-like TOPRIM" evidence="2">
    <location>
        <begin position="420"/>
        <end position="490"/>
    </location>
</feature>
<comment type="caution">
    <text evidence="3">The sequence shown here is derived from an EMBL/GenBank/DDBJ whole genome shotgun (WGS) entry which is preliminary data.</text>
</comment>
<accession>A0ABW5X4G6</accession>
<dbReference type="PANTHER" id="PTHR43581:SF4">
    <property type="entry name" value="ATP_GTP PHOSPHATASE"/>
    <property type="match status" value="1"/>
</dbReference>
<feature type="domain" description="Endonuclease GajA/Old nuclease/RecF-like AAA" evidence="1">
    <location>
        <begin position="15"/>
        <end position="103"/>
    </location>
</feature>
<keyword evidence="4" id="KW-1185">Reference proteome</keyword>
<evidence type="ECO:0000259" key="2">
    <source>
        <dbReference type="Pfam" id="PF20469"/>
    </source>
</evidence>
<dbReference type="SUPFAM" id="SSF52540">
    <property type="entry name" value="P-loop containing nucleoside triphosphate hydrolases"/>
    <property type="match status" value="1"/>
</dbReference>
<dbReference type="EMBL" id="JBHUOJ010000016">
    <property type="protein sequence ID" value="MFD2833314.1"/>
    <property type="molecule type" value="Genomic_DNA"/>
</dbReference>
<organism evidence="3 4">
    <name type="scientific">Christiangramia antarctica</name>
    <dbReference type="NCBI Taxonomy" id="2058158"/>
    <lineage>
        <taxon>Bacteria</taxon>
        <taxon>Pseudomonadati</taxon>
        <taxon>Bacteroidota</taxon>
        <taxon>Flavobacteriia</taxon>
        <taxon>Flavobacteriales</taxon>
        <taxon>Flavobacteriaceae</taxon>
        <taxon>Christiangramia</taxon>
    </lineage>
</organism>
<dbReference type="InterPro" id="IPR027417">
    <property type="entry name" value="P-loop_NTPase"/>
</dbReference>
<name>A0ABW5X4G6_9FLAO</name>
<dbReference type="Pfam" id="PF20469">
    <property type="entry name" value="OLD-like_TOPRIM"/>
    <property type="match status" value="1"/>
</dbReference>
<dbReference type="InterPro" id="IPR034139">
    <property type="entry name" value="TOPRIM_OLD"/>
</dbReference>
<dbReference type="Pfam" id="PF13175">
    <property type="entry name" value="AAA_15"/>
    <property type="match status" value="2"/>
</dbReference>
<keyword evidence="3" id="KW-0378">Hydrolase</keyword>
<dbReference type="InterPro" id="IPR051396">
    <property type="entry name" value="Bact_Antivir_Def_Nuclease"/>
</dbReference>
<dbReference type="PANTHER" id="PTHR43581">
    <property type="entry name" value="ATP/GTP PHOSPHATASE"/>
    <property type="match status" value="1"/>
</dbReference>